<keyword evidence="5" id="KW-1185">Reference proteome</keyword>
<feature type="region of interest" description="Disordered" evidence="1">
    <location>
        <begin position="62"/>
        <end position="90"/>
    </location>
</feature>
<evidence type="ECO:0000313" key="5">
    <source>
        <dbReference type="Proteomes" id="UP000039324"/>
    </source>
</evidence>
<evidence type="ECO:0000256" key="1">
    <source>
        <dbReference type="SAM" id="MobiDB-lite"/>
    </source>
</evidence>
<dbReference type="Proteomes" id="UP000290189">
    <property type="component" value="Unassembled WGS sequence"/>
</dbReference>
<geneLocation type="mitochondrion" evidence="4"/>
<evidence type="ECO:0000313" key="3">
    <source>
        <dbReference type="EMBL" id="CEP00882.1"/>
    </source>
</evidence>
<protein>
    <recommendedName>
        <fullName evidence="7">RxLR effector protein</fullName>
    </recommendedName>
</protein>
<name>A0A0G4J043_PLABS</name>
<evidence type="ECO:0000313" key="4">
    <source>
        <dbReference type="EMBL" id="SPR01189.1"/>
    </source>
</evidence>
<keyword evidence="4" id="KW-0496">Mitochondrion</keyword>
<feature type="chain" id="PRO_5035990811" description="RxLR effector protein" evidence="2">
    <location>
        <begin position="30"/>
        <end position="131"/>
    </location>
</feature>
<accession>A0A0G4J043</accession>
<sequence>MAPGCVSTGAAAVAAVLLALACAPLAVDAAAAGDRQAVHGARTPPPRLDHIAIDMPPLVGAASDDVHAQHKGNDRGTAAGGRLHSNEASAMERGEVPHYDWCLQQHRQPVRAWFARALLQAIDDAVEALLQ</sequence>
<keyword evidence="2" id="KW-0732">Signal</keyword>
<gene>
    <name evidence="3" type="ORF">PBRA_008194</name>
    <name evidence="4" type="ORF">PLBR_LOCUS8404</name>
</gene>
<dbReference type="EMBL" id="CDSF01000104">
    <property type="protein sequence ID" value="CEP00882.1"/>
    <property type="molecule type" value="Genomic_DNA"/>
</dbReference>
<feature type="compositionally biased region" description="Basic and acidic residues" evidence="1">
    <location>
        <begin position="64"/>
        <end position="74"/>
    </location>
</feature>
<reference evidence="4 6" key="2">
    <citation type="submission" date="2018-03" db="EMBL/GenBank/DDBJ databases">
        <authorList>
            <person name="Fogelqvist J."/>
        </authorList>
    </citation>
    <scope>NUCLEOTIDE SEQUENCE [LARGE SCALE GENOMIC DNA]</scope>
</reference>
<dbReference type="AlphaFoldDB" id="A0A0G4J043"/>
<evidence type="ECO:0008006" key="7">
    <source>
        <dbReference type="Google" id="ProtNLM"/>
    </source>
</evidence>
<reference evidence="3 5" key="1">
    <citation type="submission" date="2015-02" db="EMBL/GenBank/DDBJ databases">
        <authorList>
            <person name="Chooi Y.-H."/>
        </authorList>
    </citation>
    <scope>NUCLEOTIDE SEQUENCE [LARGE SCALE GENOMIC DNA]</scope>
    <source>
        <strain evidence="3">E3</strain>
    </source>
</reference>
<feature type="signal peptide" evidence="2">
    <location>
        <begin position="1"/>
        <end position="29"/>
    </location>
</feature>
<dbReference type="EMBL" id="OVEO01000016">
    <property type="protein sequence ID" value="SPR01189.1"/>
    <property type="molecule type" value="Genomic_DNA"/>
</dbReference>
<evidence type="ECO:0000256" key="2">
    <source>
        <dbReference type="SAM" id="SignalP"/>
    </source>
</evidence>
<proteinExistence type="predicted"/>
<organism evidence="3 5">
    <name type="scientific">Plasmodiophora brassicae</name>
    <name type="common">Clubroot disease agent</name>
    <dbReference type="NCBI Taxonomy" id="37360"/>
    <lineage>
        <taxon>Eukaryota</taxon>
        <taxon>Sar</taxon>
        <taxon>Rhizaria</taxon>
        <taxon>Endomyxa</taxon>
        <taxon>Phytomyxea</taxon>
        <taxon>Plasmodiophorida</taxon>
        <taxon>Plasmodiophoridae</taxon>
        <taxon>Plasmodiophora</taxon>
    </lineage>
</organism>
<evidence type="ECO:0000313" key="6">
    <source>
        <dbReference type="Proteomes" id="UP000290189"/>
    </source>
</evidence>
<dbReference type="Proteomes" id="UP000039324">
    <property type="component" value="Unassembled WGS sequence"/>
</dbReference>